<keyword evidence="10" id="KW-0472">Membrane</keyword>
<dbReference type="InterPro" id="IPR050121">
    <property type="entry name" value="Cytochrome_P450_monoxygenase"/>
</dbReference>
<keyword evidence="5 9" id="KW-0560">Oxidoreductase</keyword>
<dbReference type="InterPro" id="IPR036396">
    <property type="entry name" value="Cyt_P450_sf"/>
</dbReference>
<accession>A0A0F4YJN9</accession>
<evidence type="ECO:0000256" key="10">
    <source>
        <dbReference type="SAM" id="Phobius"/>
    </source>
</evidence>
<dbReference type="GO" id="GO:0020037">
    <property type="term" value="F:heme binding"/>
    <property type="evidence" value="ECO:0007669"/>
    <property type="project" value="InterPro"/>
</dbReference>
<dbReference type="InterPro" id="IPR001128">
    <property type="entry name" value="Cyt_P450"/>
</dbReference>
<dbReference type="STRING" id="1408163.A0A0F4YJN9"/>
<dbReference type="Gene3D" id="1.10.630.10">
    <property type="entry name" value="Cytochrome P450"/>
    <property type="match status" value="1"/>
</dbReference>
<evidence type="ECO:0000256" key="4">
    <source>
        <dbReference type="ARBA" id="ARBA00022723"/>
    </source>
</evidence>
<evidence type="ECO:0000256" key="6">
    <source>
        <dbReference type="ARBA" id="ARBA00023004"/>
    </source>
</evidence>
<dbReference type="FunFam" id="1.10.630.10:FF:000050">
    <property type="entry name" value="Cytochrome P450 monooxygenase"/>
    <property type="match status" value="1"/>
</dbReference>
<comment type="similarity">
    <text evidence="2 9">Belongs to the cytochrome P450 family.</text>
</comment>
<dbReference type="PANTHER" id="PTHR24305">
    <property type="entry name" value="CYTOCHROME P450"/>
    <property type="match status" value="1"/>
</dbReference>
<comment type="cofactor">
    <cofactor evidence="1 8">
        <name>heme</name>
        <dbReference type="ChEBI" id="CHEBI:30413"/>
    </cofactor>
</comment>
<keyword evidence="3 8" id="KW-0349">Heme</keyword>
<organism evidence="11 12">
    <name type="scientific">Rasamsonia emersonii (strain ATCC 16479 / CBS 393.64 / IMI 116815)</name>
    <dbReference type="NCBI Taxonomy" id="1408163"/>
    <lineage>
        <taxon>Eukaryota</taxon>
        <taxon>Fungi</taxon>
        <taxon>Dikarya</taxon>
        <taxon>Ascomycota</taxon>
        <taxon>Pezizomycotina</taxon>
        <taxon>Eurotiomycetes</taxon>
        <taxon>Eurotiomycetidae</taxon>
        <taxon>Eurotiales</taxon>
        <taxon>Trichocomaceae</taxon>
        <taxon>Rasamsonia</taxon>
    </lineage>
</organism>
<keyword evidence="7 9" id="KW-0503">Monooxygenase</keyword>
<evidence type="ECO:0000256" key="2">
    <source>
        <dbReference type="ARBA" id="ARBA00010617"/>
    </source>
</evidence>
<evidence type="ECO:0000313" key="12">
    <source>
        <dbReference type="Proteomes" id="UP000053958"/>
    </source>
</evidence>
<dbReference type="GO" id="GO:0004497">
    <property type="term" value="F:monooxygenase activity"/>
    <property type="evidence" value="ECO:0007669"/>
    <property type="project" value="UniProtKB-KW"/>
</dbReference>
<protein>
    <submittedName>
        <fullName evidence="11">Cytochrome P450 oxidoreductase</fullName>
    </submittedName>
</protein>
<dbReference type="GO" id="GO:0005506">
    <property type="term" value="F:iron ion binding"/>
    <property type="evidence" value="ECO:0007669"/>
    <property type="project" value="InterPro"/>
</dbReference>
<feature type="transmembrane region" description="Helical" evidence="10">
    <location>
        <begin position="20"/>
        <end position="38"/>
    </location>
</feature>
<dbReference type="Pfam" id="PF00067">
    <property type="entry name" value="p450"/>
    <property type="match status" value="1"/>
</dbReference>
<dbReference type="EMBL" id="LASV01000448">
    <property type="protein sequence ID" value="KKA18507.1"/>
    <property type="molecule type" value="Genomic_DNA"/>
</dbReference>
<evidence type="ECO:0000313" key="11">
    <source>
        <dbReference type="EMBL" id="KKA18507.1"/>
    </source>
</evidence>
<proteinExistence type="inferred from homology"/>
<dbReference type="PRINTS" id="PR00385">
    <property type="entry name" value="P450"/>
</dbReference>
<evidence type="ECO:0000256" key="9">
    <source>
        <dbReference type="RuleBase" id="RU000461"/>
    </source>
</evidence>
<reference evidence="11 12" key="1">
    <citation type="submission" date="2015-04" db="EMBL/GenBank/DDBJ databases">
        <authorList>
            <person name="Heijne W.H."/>
            <person name="Fedorova N.D."/>
            <person name="Nierman W.C."/>
            <person name="Vollebregt A.W."/>
            <person name="Zhao Z."/>
            <person name="Wu L."/>
            <person name="Kumar M."/>
            <person name="Stam H."/>
            <person name="van den Berg M.A."/>
            <person name="Pel H.J."/>
        </authorList>
    </citation>
    <scope>NUCLEOTIDE SEQUENCE [LARGE SCALE GENOMIC DNA]</scope>
    <source>
        <strain evidence="11 12">CBS 393.64</strain>
    </source>
</reference>
<dbReference type="CDD" id="cd11060">
    <property type="entry name" value="CYP57A1-like"/>
    <property type="match status" value="1"/>
</dbReference>
<dbReference type="Proteomes" id="UP000053958">
    <property type="component" value="Unassembled WGS sequence"/>
</dbReference>
<dbReference type="RefSeq" id="XP_013325119.1">
    <property type="nucleotide sequence ID" value="XM_013469665.1"/>
</dbReference>
<dbReference type="InterPro" id="IPR002401">
    <property type="entry name" value="Cyt_P450_E_grp-I"/>
</dbReference>
<name>A0A0F4YJN9_RASE3</name>
<keyword evidence="10" id="KW-0812">Transmembrane</keyword>
<dbReference type="GeneID" id="25319816"/>
<comment type="caution">
    <text evidence="11">The sequence shown here is derived from an EMBL/GenBank/DDBJ whole genome shotgun (WGS) entry which is preliminary data.</text>
</comment>
<dbReference type="PRINTS" id="PR00463">
    <property type="entry name" value="EP450I"/>
</dbReference>
<dbReference type="GO" id="GO:0016705">
    <property type="term" value="F:oxidoreductase activity, acting on paired donors, with incorporation or reduction of molecular oxygen"/>
    <property type="evidence" value="ECO:0007669"/>
    <property type="project" value="InterPro"/>
</dbReference>
<gene>
    <name evidence="11" type="ORF">T310_7544</name>
</gene>
<evidence type="ECO:0000256" key="1">
    <source>
        <dbReference type="ARBA" id="ARBA00001971"/>
    </source>
</evidence>
<keyword evidence="4 8" id="KW-0479">Metal-binding</keyword>
<dbReference type="InterPro" id="IPR017972">
    <property type="entry name" value="Cyt_P450_CS"/>
</dbReference>
<dbReference type="PANTHER" id="PTHR24305:SF232">
    <property type="entry name" value="P450, PUTATIVE (EUROFUNG)-RELATED"/>
    <property type="match status" value="1"/>
</dbReference>
<keyword evidence="12" id="KW-1185">Reference proteome</keyword>
<dbReference type="SUPFAM" id="SSF48264">
    <property type="entry name" value="Cytochrome P450"/>
    <property type="match status" value="1"/>
</dbReference>
<dbReference type="PROSITE" id="PS00086">
    <property type="entry name" value="CYTOCHROME_P450"/>
    <property type="match status" value="1"/>
</dbReference>
<keyword evidence="6 8" id="KW-0408">Iron</keyword>
<dbReference type="OrthoDB" id="3934656at2759"/>
<dbReference type="AlphaFoldDB" id="A0A0F4YJN9"/>
<feature type="binding site" description="axial binding residue" evidence="8">
    <location>
        <position position="478"/>
    </location>
    <ligand>
        <name>heme</name>
        <dbReference type="ChEBI" id="CHEBI:30413"/>
    </ligand>
    <ligandPart>
        <name>Fe</name>
        <dbReference type="ChEBI" id="CHEBI:18248"/>
    </ligandPart>
</feature>
<sequence>MALVSTLSSSLSSADISPLLHTYYATLLIVLGILLRLITNRYKRGLSNIPGPTLAKYTRLWKLYDVWKGDSHNTSIRLHRQYGNLVRIGPKHISVGDPKAVPIIYGLNKGFTKTAFYPIQCISWNKKPQMNLFSTRDEAFHRSQKKPVANAYSMTSLLELEPAVDSCTDIFLSQLRRFAADKKPVDLGIWLQYYAFDVVGEFSFAKKLGFLEQGTDVDGMIKAIEGMLVYASLCGQIPEAHPFLLGNPLFPYLLPSMETWNQVLQFTLKAVNSRNKSLQRDGELQTKKNANGEFDETQNGKDMLSRWSTIHELEPDKMSTRDVIVHLSTNVFAGSDTTAIAMRAIFYFLLRNPDKLAKVRAELDAADRAGKLGEFIAYRETTTHLPYLCAVIKEAMRLHPSVGLILERHVPKGGATICGQHIPEGTVVGINAWVLHHDPRVYPDPDAFIPERWLESSPEKLKEMEQSFFVFGAGSRTCIGKNISLMEMHKIVPQLLREFDIRLHDPKKEWKTRNVWFVQQEGLVVDLIDNKWMKDWIDIYPEDADCHVGGFLIQQLIWNGITSHHKPTVDPE</sequence>
<evidence type="ECO:0000256" key="3">
    <source>
        <dbReference type="ARBA" id="ARBA00022617"/>
    </source>
</evidence>
<evidence type="ECO:0000256" key="8">
    <source>
        <dbReference type="PIRSR" id="PIRSR602401-1"/>
    </source>
</evidence>
<evidence type="ECO:0000256" key="5">
    <source>
        <dbReference type="ARBA" id="ARBA00023002"/>
    </source>
</evidence>
<keyword evidence="10" id="KW-1133">Transmembrane helix</keyword>
<evidence type="ECO:0000256" key="7">
    <source>
        <dbReference type="ARBA" id="ARBA00023033"/>
    </source>
</evidence>